<dbReference type="InterPro" id="IPR013809">
    <property type="entry name" value="ENTH"/>
</dbReference>
<dbReference type="SUPFAM" id="SSF48464">
    <property type="entry name" value="ENTH/VHS domain"/>
    <property type="match status" value="1"/>
</dbReference>
<feature type="non-terminal residue" evidence="3">
    <location>
        <position position="1"/>
    </location>
</feature>
<dbReference type="EMBL" id="GBYX01476756">
    <property type="protein sequence ID" value="JAO04921.1"/>
    <property type="molecule type" value="Transcribed_RNA"/>
</dbReference>
<dbReference type="GO" id="GO:0030276">
    <property type="term" value="F:clathrin binding"/>
    <property type="evidence" value="ECO:0007669"/>
    <property type="project" value="TreeGrafter"/>
</dbReference>
<dbReference type="PANTHER" id="PTHR12276">
    <property type="entry name" value="EPSIN/ENT-RELATED"/>
    <property type="match status" value="1"/>
</dbReference>
<dbReference type="GO" id="GO:0030125">
    <property type="term" value="C:clathrin vesicle coat"/>
    <property type="evidence" value="ECO:0007669"/>
    <property type="project" value="TreeGrafter"/>
</dbReference>
<dbReference type="GO" id="GO:0005886">
    <property type="term" value="C:plasma membrane"/>
    <property type="evidence" value="ECO:0007669"/>
    <property type="project" value="TreeGrafter"/>
</dbReference>
<reference evidence="3" key="1">
    <citation type="submission" date="2014-12" db="EMBL/GenBank/DDBJ databases">
        <title>Parallel Evolution in Life History Adaptation Evident in the Tissue-Specific Poeciliopsis prolifica transcriptome.</title>
        <authorList>
            <person name="Jue N.K."/>
            <person name="Foley R.J."/>
            <person name="Obergfell C."/>
            <person name="Reznick D.N."/>
            <person name="O'Neill R.J."/>
            <person name="O'Neill M.J."/>
        </authorList>
    </citation>
    <scope>NUCLEOTIDE SEQUENCE</scope>
</reference>
<dbReference type="PANTHER" id="PTHR12276:SF112">
    <property type="entry name" value="EPSIN 3A-RELATED"/>
    <property type="match status" value="1"/>
</dbReference>
<sequence length="148" mass="15604">TIQTLRDFQYVDRDGRDQGANVREKARQLVCLLKDEDRLRQERSQALKTKERMAGGGTGGGSGVVAAAVGVAAAAAACTRYSSVISPRQTYKSAQHGCAVRGGIQPLQRLAVLLQLLGLVSPRRFRPGAGPASDQRRGGAAAPAGISY</sequence>
<evidence type="ECO:0000256" key="1">
    <source>
        <dbReference type="SAM" id="MobiDB-lite"/>
    </source>
</evidence>
<dbReference type="GO" id="GO:0006897">
    <property type="term" value="P:endocytosis"/>
    <property type="evidence" value="ECO:0007669"/>
    <property type="project" value="TreeGrafter"/>
</dbReference>
<dbReference type="AlphaFoldDB" id="A0A0S7ERW1"/>
<feature type="region of interest" description="Disordered" evidence="1">
    <location>
        <begin position="125"/>
        <end position="148"/>
    </location>
</feature>
<proteinExistence type="predicted"/>
<accession>A0A0S7ERW1</accession>
<feature type="non-terminal residue" evidence="3">
    <location>
        <position position="148"/>
    </location>
</feature>
<dbReference type="InterPro" id="IPR008942">
    <property type="entry name" value="ENTH_VHS"/>
</dbReference>
<dbReference type="GO" id="GO:0005768">
    <property type="term" value="C:endosome"/>
    <property type="evidence" value="ECO:0007669"/>
    <property type="project" value="TreeGrafter"/>
</dbReference>
<protein>
    <submittedName>
        <fullName evidence="3">EPN3</fullName>
    </submittedName>
</protein>
<dbReference type="GO" id="GO:0005543">
    <property type="term" value="F:phospholipid binding"/>
    <property type="evidence" value="ECO:0007669"/>
    <property type="project" value="TreeGrafter"/>
</dbReference>
<dbReference type="PROSITE" id="PS50942">
    <property type="entry name" value="ENTH"/>
    <property type="match status" value="1"/>
</dbReference>
<dbReference type="Pfam" id="PF01417">
    <property type="entry name" value="ENTH"/>
    <property type="match status" value="1"/>
</dbReference>
<gene>
    <name evidence="3" type="primary">EPN3</name>
</gene>
<feature type="domain" description="ENTH" evidence="2">
    <location>
        <begin position="1"/>
        <end position="43"/>
    </location>
</feature>
<dbReference type="Gene3D" id="1.25.40.90">
    <property type="match status" value="1"/>
</dbReference>
<evidence type="ECO:0000259" key="2">
    <source>
        <dbReference type="PROSITE" id="PS50942"/>
    </source>
</evidence>
<organism evidence="3">
    <name type="scientific">Poeciliopsis prolifica</name>
    <name type="common">blackstripe livebearer</name>
    <dbReference type="NCBI Taxonomy" id="188132"/>
    <lineage>
        <taxon>Eukaryota</taxon>
        <taxon>Metazoa</taxon>
        <taxon>Chordata</taxon>
        <taxon>Craniata</taxon>
        <taxon>Vertebrata</taxon>
        <taxon>Euteleostomi</taxon>
        <taxon>Actinopterygii</taxon>
        <taxon>Neopterygii</taxon>
        <taxon>Teleostei</taxon>
        <taxon>Neoteleostei</taxon>
        <taxon>Acanthomorphata</taxon>
        <taxon>Ovalentaria</taxon>
        <taxon>Atherinomorphae</taxon>
        <taxon>Cyprinodontiformes</taxon>
        <taxon>Poeciliidae</taxon>
        <taxon>Poeciliinae</taxon>
        <taxon>Poeciliopsis</taxon>
    </lineage>
</organism>
<name>A0A0S7ERW1_9TELE</name>
<evidence type="ECO:0000313" key="3">
    <source>
        <dbReference type="EMBL" id="JAO04921.1"/>
    </source>
</evidence>